<accession>A0ACC1WVR1</accession>
<sequence>MGRELEIQIDRRYEVEKMRDAYKMAILRDWKGFEEYYRRDRNALFNSLTVNAENAFHFAAGIENLQMVRALLDLLPNQSEKFVALTTPNDLGNTPIHEVAITNCVEVAQHR</sequence>
<reference evidence="1 2" key="1">
    <citation type="journal article" date="2023" name="Science">
        <title>Complex scaffold remodeling in plant triterpene biosynthesis.</title>
        <authorList>
            <person name="De La Pena R."/>
            <person name="Hodgson H."/>
            <person name="Liu J.C."/>
            <person name="Stephenson M.J."/>
            <person name="Martin A.C."/>
            <person name="Owen C."/>
            <person name="Harkess A."/>
            <person name="Leebens-Mack J."/>
            <person name="Jimenez L.E."/>
            <person name="Osbourn A."/>
            <person name="Sattely E.S."/>
        </authorList>
    </citation>
    <scope>NUCLEOTIDE SEQUENCE [LARGE SCALE GENOMIC DNA]</scope>
    <source>
        <strain evidence="2">cv. JPN11</strain>
        <tissue evidence="1">Leaf</tissue>
    </source>
</reference>
<evidence type="ECO:0000313" key="2">
    <source>
        <dbReference type="Proteomes" id="UP001164539"/>
    </source>
</evidence>
<keyword evidence="2" id="KW-1185">Reference proteome</keyword>
<name>A0ACC1WVR1_MELAZ</name>
<comment type="caution">
    <text evidence="1">The sequence shown here is derived from an EMBL/GenBank/DDBJ whole genome shotgun (WGS) entry which is preliminary data.</text>
</comment>
<dbReference type="Proteomes" id="UP001164539">
    <property type="component" value="Chromosome 13"/>
</dbReference>
<organism evidence="1 2">
    <name type="scientific">Melia azedarach</name>
    <name type="common">Chinaberry tree</name>
    <dbReference type="NCBI Taxonomy" id="155640"/>
    <lineage>
        <taxon>Eukaryota</taxon>
        <taxon>Viridiplantae</taxon>
        <taxon>Streptophyta</taxon>
        <taxon>Embryophyta</taxon>
        <taxon>Tracheophyta</taxon>
        <taxon>Spermatophyta</taxon>
        <taxon>Magnoliopsida</taxon>
        <taxon>eudicotyledons</taxon>
        <taxon>Gunneridae</taxon>
        <taxon>Pentapetalae</taxon>
        <taxon>rosids</taxon>
        <taxon>malvids</taxon>
        <taxon>Sapindales</taxon>
        <taxon>Meliaceae</taxon>
        <taxon>Melia</taxon>
    </lineage>
</organism>
<protein>
    <submittedName>
        <fullName evidence="1">Ankyrin repeat protein</fullName>
    </submittedName>
</protein>
<gene>
    <name evidence="1" type="ORF">OWV82_023042</name>
</gene>
<dbReference type="EMBL" id="CM051406">
    <property type="protein sequence ID" value="KAJ4703089.1"/>
    <property type="molecule type" value="Genomic_DNA"/>
</dbReference>
<proteinExistence type="predicted"/>
<evidence type="ECO:0000313" key="1">
    <source>
        <dbReference type="EMBL" id="KAJ4703089.1"/>
    </source>
</evidence>